<accession>A0AAI9SW52</accession>
<protein>
    <submittedName>
        <fullName evidence="1">Uncharacterized protein</fullName>
    </submittedName>
</protein>
<proteinExistence type="predicted"/>
<dbReference type="AlphaFoldDB" id="A0AAI9SW52"/>
<evidence type="ECO:0000313" key="2">
    <source>
        <dbReference type="Proteomes" id="UP001202479"/>
    </source>
</evidence>
<gene>
    <name evidence="1" type="ORF">KGF56_002957</name>
</gene>
<name>A0AAI9SW52_9ASCO</name>
<organism evidence="1 2">
    <name type="scientific">Candida oxycetoniae</name>
    <dbReference type="NCBI Taxonomy" id="497107"/>
    <lineage>
        <taxon>Eukaryota</taxon>
        <taxon>Fungi</taxon>
        <taxon>Dikarya</taxon>
        <taxon>Ascomycota</taxon>
        <taxon>Saccharomycotina</taxon>
        <taxon>Pichiomycetes</taxon>
        <taxon>Debaryomycetaceae</taxon>
        <taxon>Candida/Lodderomyces clade</taxon>
        <taxon>Candida</taxon>
    </lineage>
</organism>
<sequence>MSRKVSLISVNSFDENAKGRFTPMSLVPFNNSNSQTHLPKLATFSGSSNISIASDSFNKENLLQISESINSSRLPFSSLYVNYRNENSCEIKLKNMMMEDENYDFIMNPCCDRPTCKFVKNAIIKQNLNAGTIVSYSASIDSELNNSDSDNVRQMCLSGKELEEEKAFTMAPLRTSSIQELIQPKRQKKKNQVAESVIDNDNKNLNSSNDGCSALIEDLDECIKSFSFQSQIDEKLGKLKKILGVKKWKSQK</sequence>
<dbReference type="RefSeq" id="XP_049179941.1">
    <property type="nucleotide sequence ID" value="XM_049324240.1"/>
</dbReference>
<dbReference type="Proteomes" id="UP001202479">
    <property type="component" value="Unassembled WGS sequence"/>
</dbReference>
<reference evidence="1" key="1">
    <citation type="journal article" date="2022" name="DNA Res.">
        <title>Genome analysis of five recently described species of the CUG-Ser clade uncovers Candida theae as a new hybrid lineage with pathogenic potential in the Candida parapsilosis species complex.</title>
        <authorList>
            <person name="Mixao V."/>
            <person name="Del Olmo V."/>
            <person name="Hegedusova E."/>
            <person name="Saus E."/>
            <person name="Pryszcz L."/>
            <person name="Cillingova A."/>
            <person name="Nosek J."/>
            <person name="Gabaldon T."/>
        </authorList>
    </citation>
    <scope>NUCLEOTIDE SEQUENCE</scope>
    <source>
        <strain evidence="1">CBS 10844</strain>
    </source>
</reference>
<dbReference type="EMBL" id="JAHUZD010000106">
    <property type="protein sequence ID" value="KAI3404196.2"/>
    <property type="molecule type" value="Genomic_DNA"/>
</dbReference>
<dbReference type="GeneID" id="73380574"/>
<evidence type="ECO:0000313" key="1">
    <source>
        <dbReference type="EMBL" id="KAI3404196.2"/>
    </source>
</evidence>
<comment type="caution">
    <text evidence="1">The sequence shown here is derived from an EMBL/GenBank/DDBJ whole genome shotgun (WGS) entry which is preliminary data.</text>
</comment>
<keyword evidence="2" id="KW-1185">Reference proteome</keyword>